<sequence length="29" mass="3477">MEMLQLCFVFSGEFLKFLARERWLPLGKS</sequence>
<proteinExistence type="predicted"/>
<organism evidence="1">
    <name type="scientific">Rhizophora mucronata</name>
    <name type="common">Asiatic mangrove</name>
    <dbReference type="NCBI Taxonomy" id="61149"/>
    <lineage>
        <taxon>Eukaryota</taxon>
        <taxon>Viridiplantae</taxon>
        <taxon>Streptophyta</taxon>
        <taxon>Embryophyta</taxon>
        <taxon>Tracheophyta</taxon>
        <taxon>Spermatophyta</taxon>
        <taxon>Magnoliopsida</taxon>
        <taxon>eudicotyledons</taxon>
        <taxon>Gunneridae</taxon>
        <taxon>Pentapetalae</taxon>
        <taxon>rosids</taxon>
        <taxon>fabids</taxon>
        <taxon>Malpighiales</taxon>
        <taxon>Rhizophoraceae</taxon>
        <taxon>Rhizophora</taxon>
    </lineage>
</organism>
<evidence type="ECO:0000313" key="1">
    <source>
        <dbReference type="EMBL" id="MBW89752.1"/>
    </source>
</evidence>
<dbReference type="AlphaFoldDB" id="A0A2P2J8F0"/>
<name>A0A2P2J8F0_RHIMU</name>
<accession>A0A2P2J8F0</accession>
<reference evidence="1" key="1">
    <citation type="submission" date="2018-02" db="EMBL/GenBank/DDBJ databases">
        <title>Rhizophora mucronata_Transcriptome.</title>
        <authorList>
            <person name="Meera S.P."/>
            <person name="Sreeshan A."/>
            <person name="Augustine A."/>
        </authorList>
    </citation>
    <scope>NUCLEOTIDE SEQUENCE</scope>
    <source>
        <tissue evidence="1">Leaf</tissue>
    </source>
</reference>
<dbReference type="EMBL" id="GGEC01009269">
    <property type="protein sequence ID" value="MBW89752.1"/>
    <property type="molecule type" value="Transcribed_RNA"/>
</dbReference>
<protein>
    <submittedName>
        <fullName evidence="1">SPX domain-containing membrane protein At4g22990-like isoform X1</fullName>
    </submittedName>
</protein>